<organism evidence="2 3">
    <name type="scientific">Nocardioides imazamoxiresistens</name>
    <dbReference type="NCBI Taxonomy" id="3231893"/>
    <lineage>
        <taxon>Bacteria</taxon>
        <taxon>Bacillati</taxon>
        <taxon>Actinomycetota</taxon>
        <taxon>Actinomycetes</taxon>
        <taxon>Propionibacteriales</taxon>
        <taxon>Nocardioidaceae</taxon>
        <taxon>Nocardioides</taxon>
    </lineage>
</organism>
<sequence>MAVEPYDPFDRATDVARREARTTPDGWIEIVEAVRAGVRASVAPSPPLVTFGPDGTPSRDDSGSRTLVSERVVRTVLRRALDKAETHAPEDIRLVVEDGRLAAVEVDLVAAYGAPLAQVGEAVRVLLLEVLRDLLGPDPDFDAPHLGVTFTDVVVGDPRVS</sequence>
<proteinExistence type="predicted"/>
<gene>
    <name evidence="2" type="ORF">RDV89_10555</name>
</gene>
<evidence type="ECO:0000313" key="2">
    <source>
        <dbReference type="EMBL" id="MDT9593508.1"/>
    </source>
</evidence>
<evidence type="ECO:0008006" key="4">
    <source>
        <dbReference type="Google" id="ProtNLM"/>
    </source>
</evidence>
<feature type="region of interest" description="Disordered" evidence="1">
    <location>
        <begin position="47"/>
        <end position="66"/>
    </location>
</feature>
<evidence type="ECO:0000313" key="3">
    <source>
        <dbReference type="Proteomes" id="UP001268542"/>
    </source>
</evidence>
<feature type="region of interest" description="Disordered" evidence="1">
    <location>
        <begin position="1"/>
        <end position="21"/>
    </location>
</feature>
<keyword evidence="3" id="KW-1185">Reference proteome</keyword>
<protein>
    <recommendedName>
        <fullName evidence="4">Asp23/Gls24 family envelope stress response protein</fullName>
    </recommendedName>
</protein>
<comment type="caution">
    <text evidence="2">The sequence shown here is derived from an EMBL/GenBank/DDBJ whole genome shotgun (WGS) entry which is preliminary data.</text>
</comment>
<dbReference type="EMBL" id="JAVYII010000004">
    <property type="protein sequence ID" value="MDT9593508.1"/>
    <property type="molecule type" value="Genomic_DNA"/>
</dbReference>
<feature type="compositionally biased region" description="Basic and acidic residues" evidence="1">
    <location>
        <begin position="8"/>
        <end position="21"/>
    </location>
</feature>
<evidence type="ECO:0000256" key="1">
    <source>
        <dbReference type="SAM" id="MobiDB-lite"/>
    </source>
</evidence>
<reference evidence="2 3" key="1">
    <citation type="submission" date="2023-08" db="EMBL/GenBank/DDBJ databases">
        <title>Nocardioides seae sp. nov., a bacterium isolated from a soil.</title>
        <authorList>
            <person name="Wang X."/>
        </authorList>
    </citation>
    <scope>NUCLEOTIDE SEQUENCE [LARGE SCALE GENOMIC DNA]</scope>
    <source>
        <strain evidence="2 3">YZH12</strain>
    </source>
</reference>
<name>A0ABU3PW98_9ACTN</name>
<accession>A0ABU3PW98</accession>
<dbReference type="RefSeq" id="WP_315733003.1">
    <property type="nucleotide sequence ID" value="NZ_JAVYII010000004.1"/>
</dbReference>
<dbReference type="Proteomes" id="UP001268542">
    <property type="component" value="Unassembled WGS sequence"/>
</dbReference>